<keyword evidence="2" id="KW-1185">Reference proteome</keyword>
<dbReference type="EMBL" id="BSDR01000001">
    <property type="protein sequence ID" value="GLI35005.1"/>
    <property type="molecule type" value="Genomic_DNA"/>
</dbReference>
<accession>A0A9W6FUA0</accession>
<dbReference type="AlphaFoldDB" id="A0A9W6FUA0"/>
<dbReference type="RefSeq" id="WP_281797132.1">
    <property type="nucleotide sequence ID" value="NZ_BSDR01000001.1"/>
</dbReference>
<protein>
    <submittedName>
        <fullName evidence="1">Uncharacterized protein</fullName>
    </submittedName>
</protein>
<name>A0A9W6FUA0_9BACT</name>
<evidence type="ECO:0000313" key="2">
    <source>
        <dbReference type="Proteomes" id="UP001144372"/>
    </source>
</evidence>
<gene>
    <name evidence="1" type="ORF">DAMNIGENAA_24380</name>
</gene>
<evidence type="ECO:0000313" key="1">
    <source>
        <dbReference type="EMBL" id="GLI35005.1"/>
    </source>
</evidence>
<sequence>MLYGDLGDVDIFKIHKRSGKVSLLKYDDFDGKPLPELQERVKVNLRRQFIEVFDHRSPDRQEILYFKERYVAKDHPKRAMWEEFSRCLQNLDLDLNTGYGPSKQELLSLLAGKGLTIDIKRAGNSAEVNEQE</sequence>
<proteinExistence type="predicted"/>
<comment type="caution">
    <text evidence="1">The sequence shown here is derived from an EMBL/GenBank/DDBJ whole genome shotgun (WGS) entry which is preliminary data.</text>
</comment>
<reference evidence="1" key="1">
    <citation type="submission" date="2022-12" db="EMBL/GenBank/DDBJ databases">
        <title>Reference genome sequencing for broad-spectrum identification of bacterial and archaeal isolates by mass spectrometry.</title>
        <authorList>
            <person name="Sekiguchi Y."/>
            <person name="Tourlousse D.M."/>
        </authorList>
    </citation>
    <scope>NUCLEOTIDE SEQUENCE</scope>
    <source>
        <strain evidence="1">ASRB1</strain>
    </source>
</reference>
<dbReference type="Proteomes" id="UP001144372">
    <property type="component" value="Unassembled WGS sequence"/>
</dbReference>
<organism evidence="1 2">
    <name type="scientific">Desulforhabdus amnigena</name>
    <dbReference type="NCBI Taxonomy" id="40218"/>
    <lineage>
        <taxon>Bacteria</taxon>
        <taxon>Pseudomonadati</taxon>
        <taxon>Thermodesulfobacteriota</taxon>
        <taxon>Syntrophobacteria</taxon>
        <taxon>Syntrophobacterales</taxon>
        <taxon>Syntrophobacteraceae</taxon>
        <taxon>Desulforhabdus</taxon>
    </lineage>
</organism>